<dbReference type="EMBL" id="VIVK01000003">
    <property type="protein sequence ID" value="TWD73249.1"/>
    <property type="molecule type" value="Genomic_DNA"/>
</dbReference>
<dbReference type="InterPro" id="IPR019692">
    <property type="entry name" value="CFP-6_PH"/>
</dbReference>
<keyword evidence="2" id="KW-1133">Transmembrane helix</keyword>
<comment type="caution">
    <text evidence="4">The sequence shown here is derived from an EMBL/GenBank/DDBJ whole genome shotgun (WGS) entry which is preliminary data.</text>
</comment>
<proteinExistence type="predicted"/>
<evidence type="ECO:0000259" key="3">
    <source>
        <dbReference type="Pfam" id="PF10756"/>
    </source>
</evidence>
<organism evidence="4 5">
    <name type="scientific">Kribbella amoyensis</name>
    <dbReference type="NCBI Taxonomy" id="996641"/>
    <lineage>
        <taxon>Bacteria</taxon>
        <taxon>Bacillati</taxon>
        <taxon>Actinomycetota</taxon>
        <taxon>Actinomycetes</taxon>
        <taxon>Propionibacteriales</taxon>
        <taxon>Kribbellaceae</taxon>
        <taxon>Kribbella</taxon>
    </lineage>
</organism>
<evidence type="ECO:0000313" key="4">
    <source>
        <dbReference type="EMBL" id="TWD73249.1"/>
    </source>
</evidence>
<evidence type="ECO:0000256" key="2">
    <source>
        <dbReference type="SAM" id="Phobius"/>
    </source>
</evidence>
<evidence type="ECO:0000313" key="5">
    <source>
        <dbReference type="Proteomes" id="UP000318380"/>
    </source>
</evidence>
<protein>
    <submittedName>
        <fullName evidence="4">PH (Pleckstrin Homology) domain-containing protein</fullName>
    </submittedName>
</protein>
<feature type="domain" description="Low molecular weight protein antigen 6 PH" evidence="3">
    <location>
        <begin position="82"/>
        <end position="145"/>
    </location>
</feature>
<feature type="transmembrane region" description="Helical" evidence="2">
    <location>
        <begin position="26"/>
        <end position="47"/>
    </location>
</feature>
<dbReference type="Pfam" id="PF10756">
    <property type="entry name" value="bPH_6"/>
    <property type="match status" value="1"/>
</dbReference>
<accession>A0A561B308</accession>
<evidence type="ECO:0000256" key="1">
    <source>
        <dbReference type="SAM" id="MobiDB-lite"/>
    </source>
</evidence>
<reference evidence="4 5" key="1">
    <citation type="submission" date="2019-06" db="EMBL/GenBank/DDBJ databases">
        <title>Sequencing the genomes of 1000 actinobacteria strains.</title>
        <authorList>
            <person name="Klenk H.-P."/>
        </authorList>
    </citation>
    <scope>NUCLEOTIDE SEQUENCE [LARGE SCALE GENOMIC DNA]</scope>
    <source>
        <strain evidence="4 5">DSM 24683</strain>
    </source>
</reference>
<feature type="transmembrane region" description="Helical" evidence="2">
    <location>
        <begin position="59"/>
        <end position="77"/>
    </location>
</feature>
<gene>
    <name evidence="4" type="ORF">FB561_7137</name>
</gene>
<dbReference type="Proteomes" id="UP000318380">
    <property type="component" value="Unassembled WGS sequence"/>
</dbReference>
<sequence length="173" mass="18757">MTASTPETTMSTPAQQDPLWTFHPRIVAAVTAAMAASMVAVFGVIWVRLPEESRATFTLFQQLTLIAFFGTVLYLLYRMATVRVTAYTDGLKIRNVFKSYRLAWSEVKVLRFTPGDPWLQLFDADGNRLGILAIQASEGVRASHAAKELAKVARAHGAGSDSGSDSGSGDKSS</sequence>
<keyword evidence="5" id="KW-1185">Reference proteome</keyword>
<feature type="region of interest" description="Disordered" evidence="1">
    <location>
        <begin position="153"/>
        <end position="173"/>
    </location>
</feature>
<keyword evidence="2" id="KW-0812">Transmembrane</keyword>
<name>A0A561B308_9ACTN</name>
<dbReference type="AlphaFoldDB" id="A0A561B308"/>
<keyword evidence="2" id="KW-0472">Membrane</keyword>
<feature type="compositionally biased region" description="Low complexity" evidence="1">
    <location>
        <begin position="159"/>
        <end position="173"/>
    </location>
</feature>